<gene>
    <name evidence="2" type="ORF">BRADI_4g30273v3</name>
</gene>
<dbReference type="EMBL" id="CM000883">
    <property type="protein sequence ID" value="PNT64567.1"/>
    <property type="molecule type" value="Genomic_DNA"/>
</dbReference>
<name>A0A2K2CRA0_BRADI</name>
<accession>A0A2K2CRA0</accession>
<organism evidence="2">
    <name type="scientific">Brachypodium distachyon</name>
    <name type="common">Purple false brome</name>
    <name type="synonym">Trachynia distachya</name>
    <dbReference type="NCBI Taxonomy" id="15368"/>
    <lineage>
        <taxon>Eukaryota</taxon>
        <taxon>Viridiplantae</taxon>
        <taxon>Streptophyta</taxon>
        <taxon>Embryophyta</taxon>
        <taxon>Tracheophyta</taxon>
        <taxon>Spermatophyta</taxon>
        <taxon>Magnoliopsida</taxon>
        <taxon>Liliopsida</taxon>
        <taxon>Poales</taxon>
        <taxon>Poaceae</taxon>
        <taxon>BOP clade</taxon>
        <taxon>Pooideae</taxon>
        <taxon>Stipodae</taxon>
        <taxon>Brachypodieae</taxon>
        <taxon>Brachypodium</taxon>
    </lineage>
</organism>
<dbReference type="EnsemblPlants" id="PNT64567">
    <property type="protein sequence ID" value="PNT64567"/>
    <property type="gene ID" value="BRADI_4g30273v3"/>
</dbReference>
<dbReference type="Gramene" id="PNT64567">
    <property type="protein sequence ID" value="PNT64567"/>
    <property type="gene ID" value="BRADI_4g30273v3"/>
</dbReference>
<feature type="region of interest" description="Disordered" evidence="1">
    <location>
        <begin position="51"/>
        <end position="74"/>
    </location>
</feature>
<dbReference type="InParanoid" id="A0A2K2CRA0"/>
<evidence type="ECO:0000256" key="1">
    <source>
        <dbReference type="SAM" id="MobiDB-lite"/>
    </source>
</evidence>
<proteinExistence type="predicted"/>
<sequence length="74" mass="8261">MRRPGSTRHRRLGLPSRVESGIYTTWWRYTGRFGDEQRLTCGYGLRRGDEPGVAMQSAASPPASGLHFGDAPLR</sequence>
<dbReference type="Proteomes" id="UP000008810">
    <property type="component" value="Chromosome 4"/>
</dbReference>
<reference evidence="3" key="3">
    <citation type="submission" date="2018-08" db="UniProtKB">
        <authorList>
            <consortium name="EnsemblPlants"/>
        </authorList>
    </citation>
    <scope>IDENTIFICATION</scope>
    <source>
        <strain evidence="3">cv. Bd21</strain>
    </source>
</reference>
<evidence type="ECO:0000313" key="3">
    <source>
        <dbReference type="EnsemblPlants" id="PNT64567"/>
    </source>
</evidence>
<evidence type="ECO:0000313" key="4">
    <source>
        <dbReference type="Proteomes" id="UP000008810"/>
    </source>
</evidence>
<keyword evidence="4" id="KW-1185">Reference proteome</keyword>
<evidence type="ECO:0000313" key="2">
    <source>
        <dbReference type="EMBL" id="PNT64567.1"/>
    </source>
</evidence>
<protein>
    <submittedName>
        <fullName evidence="2 3">Uncharacterized protein</fullName>
    </submittedName>
</protein>
<dbReference type="AlphaFoldDB" id="A0A2K2CRA0"/>
<reference evidence="2 3" key="1">
    <citation type="journal article" date="2010" name="Nature">
        <title>Genome sequencing and analysis of the model grass Brachypodium distachyon.</title>
        <authorList>
            <consortium name="International Brachypodium Initiative"/>
        </authorList>
    </citation>
    <scope>NUCLEOTIDE SEQUENCE [LARGE SCALE GENOMIC DNA]</scope>
    <source>
        <strain evidence="2 3">Bd21</strain>
    </source>
</reference>
<reference evidence="2" key="2">
    <citation type="submission" date="2017-06" db="EMBL/GenBank/DDBJ databases">
        <title>WGS assembly of Brachypodium distachyon.</title>
        <authorList>
            <consortium name="The International Brachypodium Initiative"/>
            <person name="Lucas S."/>
            <person name="Harmon-Smith M."/>
            <person name="Lail K."/>
            <person name="Tice H."/>
            <person name="Grimwood J."/>
            <person name="Bruce D."/>
            <person name="Barry K."/>
            <person name="Shu S."/>
            <person name="Lindquist E."/>
            <person name="Wang M."/>
            <person name="Pitluck S."/>
            <person name="Vogel J.P."/>
            <person name="Garvin D.F."/>
            <person name="Mockler T.C."/>
            <person name="Schmutz J."/>
            <person name="Rokhsar D."/>
            <person name="Bevan M.W."/>
        </authorList>
    </citation>
    <scope>NUCLEOTIDE SEQUENCE</scope>
    <source>
        <strain evidence="2">Bd21</strain>
    </source>
</reference>